<dbReference type="InterPro" id="IPR052521">
    <property type="entry name" value="Cell_div_SPOR-domain"/>
</dbReference>
<dbReference type="Pfam" id="PF18175">
    <property type="entry name" value="HU-CCDC81_bac_2"/>
    <property type="match status" value="1"/>
</dbReference>
<keyword evidence="1" id="KW-0472">Membrane</keyword>
<evidence type="ECO:0000259" key="2">
    <source>
        <dbReference type="PROSITE" id="PS51724"/>
    </source>
</evidence>
<accession>A0ABP8KL16</accession>
<dbReference type="SUPFAM" id="SSF110997">
    <property type="entry name" value="Sporulation related repeat"/>
    <property type="match status" value="1"/>
</dbReference>
<dbReference type="Pfam" id="PF05036">
    <property type="entry name" value="SPOR"/>
    <property type="match status" value="1"/>
</dbReference>
<dbReference type="EMBL" id="BAABHB010000006">
    <property type="protein sequence ID" value="GAA4409801.1"/>
    <property type="molecule type" value="Genomic_DNA"/>
</dbReference>
<dbReference type="PANTHER" id="PTHR38687">
    <property type="entry name" value="CELL DIVISION PROTEIN DEDD-RELATED"/>
    <property type="match status" value="1"/>
</dbReference>
<dbReference type="InterPro" id="IPR036680">
    <property type="entry name" value="SPOR-like_sf"/>
</dbReference>
<dbReference type="Proteomes" id="UP001500936">
    <property type="component" value="Unassembled WGS sequence"/>
</dbReference>
<keyword evidence="1" id="KW-1133">Transmembrane helix</keyword>
<feature type="domain" description="SPOR" evidence="2">
    <location>
        <begin position="300"/>
        <end position="379"/>
    </location>
</feature>
<comment type="caution">
    <text evidence="3">The sequence shown here is derived from an EMBL/GenBank/DDBJ whole genome shotgun (WGS) entry which is preliminary data.</text>
</comment>
<dbReference type="InterPro" id="IPR041268">
    <property type="entry name" value="HU-CCDC81_bac_2"/>
</dbReference>
<feature type="transmembrane region" description="Helical" evidence="1">
    <location>
        <begin position="179"/>
        <end position="200"/>
    </location>
</feature>
<evidence type="ECO:0000256" key="1">
    <source>
        <dbReference type="SAM" id="Phobius"/>
    </source>
</evidence>
<evidence type="ECO:0000313" key="3">
    <source>
        <dbReference type="EMBL" id="GAA4409801.1"/>
    </source>
</evidence>
<dbReference type="Pfam" id="PF18174">
    <property type="entry name" value="HU-CCDC81_bac_1"/>
    <property type="match status" value="1"/>
</dbReference>
<proteinExistence type="predicted"/>
<dbReference type="PANTHER" id="PTHR38687:SF1">
    <property type="entry name" value="CELL DIVISION PROTEIN DEDD"/>
    <property type="match status" value="1"/>
</dbReference>
<dbReference type="Gene3D" id="3.30.70.1070">
    <property type="entry name" value="Sporulation related repeat"/>
    <property type="match status" value="1"/>
</dbReference>
<dbReference type="InterPro" id="IPR040495">
    <property type="entry name" value="HU-CCDC81_bac_1"/>
</dbReference>
<organism evidence="3 4">
    <name type="scientific">Nibrella viscosa</name>
    <dbReference type="NCBI Taxonomy" id="1084524"/>
    <lineage>
        <taxon>Bacteria</taxon>
        <taxon>Pseudomonadati</taxon>
        <taxon>Bacteroidota</taxon>
        <taxon>Cytophagia</taxon>
        <taxon>Cytophagales</taxon>
        <taxon>Spirosomataceae</taxon>
        <taxon>Nibrella</taxon>
    </lineage>
</organism>
<dbReference type="InterPro" id="IPR007730">
    <property type="entry name" value="SPOR-like_dom"/>
</dbReference>
<keyword evidence="1" id="KW-0812">Transmembrane</keyword>
<sequence length="379" mass="41921">MTPVSAYVKKLLYQYDCIVVPELGAFLTHLLPASYVESTGLYMPPRKRLAFNEALRLDDGILTNYVVLHEGCGREEALRHIAAFVAELKQEVRQTGSLSIDGIGLFTQNEEGKLQFDPELRHNFNGEVYGMQPVQVGEWIHQAQKEDVAFVPVVTSAGLMETEEIPAGQEDAQRRRRSYWPWVAAAVFVGSLVGISYVSVIQTDDLLQSSLSPSSLLHLPSFMTKPEAEHVSVKPVAGTTAERAPDKQLAVDMPQATSTQTVPAVAVEDNKPEDAAAKPVPTEKVIVEVKQVTEEKGKPAIVRPQYIVIAGSFSNRQNAGRFQRQMRKEGYSDAYIIKPFRKGQLFKVGVFSSVNRLDAVGKLDEVSAITGLDAWIMEY</sequence>
<protein>
    <submittedName>
        <fullName evidence="3">SPOR domain-containing protein</fullName>
    </submittedName>
</protein>
<gene>
    <name evidence="3" type="ORF">GCM10023187_33570</name>
</gene>
<dbReference type="PROSITE" id="PS51724">
    <property type="entry name" value="SPOR"/>
    <property type="match status" value="1"/>
</dbReference>
<evidence type="ECO:0000313" key="4">
    <source>
        <dbReference type="Proteomes" id="UP001500936"/>
    </source>
</evidence>
<dbReference type="RefSeq" id="WP_345269006.1">
    <property type="nucleotide sequence ID" value="NZ_BAABHB010000006.1"/>
</dbReference>
<reference evidence="4" key="1">
    <citation type="journal article" date="2019" name="Int. J. Syst. Evol. Microbiol.">
        <title>The Global Catalogue of Microorganisms (GCM) 10K type strain sequencing project: providing services to taxonomists for standard genome sequencing and annotation.</title>
        <authorList>
            <consortium name="The Broad Institute Genomics Platform"/>
            <consortium name="The Broad Institute Genome Sequencing Center for Infectious Disease"/>
            <person name="Wu L."/>
            <person name="Ma J."/>
        </authorList>
    </citation>
    <scope>NUCLEOTIDE SEQUENCE [LARGE SCALE GENOMIC DNA]</scope>
    <source>
        <strain evidence="4">JCM 17925</strain>
    </source>
</reference>
<keyword evidence="4" id="KW-1185">Reference proteome</keyword>
<name>A0ABP8KL16_9BACT</name>